<accession>A0A074MF64</accession>
<dbReference type="InterPro" id="IPR050580">
    <property type="entry name" value="2H_phosphoesterase_YjcG-like"/>
</dbReference>
<evidence type="ECO:0000313" key="2">
    <source>
        <dbReference type="Proteomes" id="UP000027931"/>
    </source>
</evidence>
<protein>
    <recommendedName>
        <fullName evidence="3">2'-5' RNA ligase</fullName>
    </recommendedName>
</protein>
<dbReference type="PANTHER" id="PTHR40037:SF1">
    <property type="entry name" value="PHOSPHOESTERASE SAOUHSC_00951-RELATED"/>
    <property type="match status" value="1"/>
</dbReference>
<proteinExistence type="predicted"/>
<dbReference type="Gene3D" id="3.90.1140.10">
    <property type="entry name" value="Cyclic phosphodiesterase"/>
    <property type="match status" value="1"/>
</dbReference>
<evidence type="ECO:0000313" key="1">
    <source>
        <dbReference type="EMBL" id="KEO84427.1"/>
    </source>
</evidence>
<dbReference type="STRING" id="1157490.EL26_04820"/>
<dbReference type="Proteomes" id="UP000027931">
    <property type="component" value="Unassembled WGS sequence"/>
</dbReference>
<evidence type="ECO:0008006" key="3">
    <source>
        <dbReference type="Google" id="ProtNLM"/>
    </source>
</evidence>
<gene>
    <name evidence="1" type="ORF">EL26_04820</name>
</gene>
<organism evidence="1 2">
    <name type="scientific">Tumebacillus flagellatus</name>
    <dbReference type="NCBI Taxonomy" id="1157490"/>
    <lineage>
        <taxon>Bacteria</taxon>
        <taxon>Bacillati</taxon>
        <taxon>Bacillota</taxon>
        <taxon>Bacilli</taxon>
        <taxon>Bacillales</taxon>
        <taxon>Alicyclobacillaceae</taxon>
        <taxon>Tumebacillus</taxon>
    </lineage>
</organism>
<dbReference type="EMBL" id="JMIR01000004">
    <property type="protein sequence ID" value="KEO84427.1"/>
    <property type="molecule type" value="Genomic_DNA"/>
</dbReference>
<dbReference type="SUPFAM" id="SSF55144">
    <property type="entry name" value="LigT-like"/>
    <property type="match status" value="1"/>
</dbReference>
<dbReference type="InterPro" id="IPR009097">
    <property type="entry name" value="Cyclic_Pdiesterase"/>
</dbReference>
<comment type="caution">
    <text evidence="1">The sequence shown here is derived from an EMBL/GenBank/DDBJ whole genome shotgun (WGS) entry which is preliminary data.</text>
</comment>
<sequence length="167" mass="19213">MKRAIHIFPRFDNAEEIHCLRQKFDPLANLIPPHLTLVYPFESDWSAEQVQAHCQDVLQGFQPFDLTLRGITGTPDWHLFLNVKRGNDEIIALHDRLYSGLLQPFLYRKVTFVPHLTVGHLTNVETFESSLAATQEFDHIFTCRVDEITVEVIEPDESSTVEGTVRL</sequence>
<dbReference type="PANTHER" id="PTHR40037">
    <property type="entry name" value="PHOSPHOESTERASE YJCG-RELATED"/>
    <property type="match status" value="1"/>
</dbReference>
<dbReference type="eggNOG" id="COG1514">
    <property type="taxonomic scope" value="Bacteria"/>
</dbReference>
<dbReference type="AlphaFoldDB" id="A0A074MF64"/>
<keyword evidence="2" id="KW-1185">Reference proteome</keyword>
<dbReference type="Pfam" id="PF13563">
    <property type="entry name" value="2_5_RNA_ligase2"/>
    <property type="match status" value="1"/>
</dbReference>
<reference evidence="1 2" key="1">
    <citation type="journal article" date="2013" name="Int. J. Syst. Evol. Microbiol.">
        <title>Tumebacillus flagellatus sp. nov., an alpha-amylase/pullulanase-producing bacterium isolated from cassava wastewater.</title>
        <authorList>
            <person name="Wang Q."/>
            <person name="Xie N."/>
            <person name="Qin Y."/>
            <person name="Shen N."/>
            <person name="Zhu J."/>
            <person name="Mi H."/>
            <person name="Huang R."/>
        </authorList>
    </citation>
    <scope>NUCLEOTIDE SEQUENCE [LARGE SCALE GENOMIC DNA]</scope>
    <source>
        <strain evidence="1 2">GST4</strain>
    </source>
</reference>
<name>A0A074MF64_9BACL</name>